<evidence type="ECO:0000256" key="5">
    <source>
        <dbReference type="PROSITE-ProRule" id="PRU10141"/>
    </source>
</evidence>
<dbReference type="InterPro" id="IPR000719">
    <property type="entry name" value="Prot_kinase_dom"/>
</dbReference>
<dbReference type="PANTHER" id="PTHR43289:SF34">
    <property type="entry name" value="SERINE_THREONINE-PROTEIN KINASE YBDM-RELATED"/>
    <property type="match status" value="1"/>
</dbReference>
<dbReference type="CDD" id="cd14014">
    <property type="entry name" value="STKc_PknB_like"/>
    <property type="match status" value="1"/>
</dbReference>
<dbReference type="AlphaFoldDB" id="A0A9X4AXC2"/>
<dbReference type="InterPro" id="IPR019734">
    <property type="entry name" value="TPR_rpt"/>
</dbReference>
<keyword evidence="7" id="KW-0723">Serine/threonine-protein kinase</keyword>
<dbReference type="SMART" id="SM00028">
    <property type="entry name" value="TPR"/>
    <property type="match status" value="7"/>
</dbReference>
<dbReference type="Gene3D" id="1.10.510.10">
    <property type="entry name" value="Transferase(Phosphotransferase) domain 1"/>
    <property type="match status" value="1"/>
</dbReference>
<dbReference type="PROSITE" id="PS50011">
    <property type="entry name" value="PROTEIN_KINASE_DOM"/>
    <property type="match status" value="1"/>
</dbReference>
<evidence type="ECO:0000259" key="6">
    <source>
        <dbReference type="PROSITE" id="PS50011"/>
    </source>
</evidence>
<dbReference type="GO" id="GO:0004674">
    <property type="term" value="F:protein serine/threonine kinase activity"/>
    <property type="evidence" value="ECO:0007669"/>
    <property type="project" value="UniProtKB-KW"/>
</dbReference>
<dbReference type="Gene3D" id="1.25.40.10">
    <property type="entry name" value="Tetratricopeptide repeat domain"/>
    <property type="match status" value="3"/>
</dbReference>
<keyword evidence="4 5" id="KW-0067">ATP-binding</keyword>
<dbReference type="Proteomes" id="UP001151081">
    <property type="component" value="Unassembled WGS sequence"/>
</dbReference>
<dbReference type="Pfam" id="PF13424">
    <property type="entry name" value="TPR_12"/>
    <property type="match status" value="3"/>
</dbReference>
<dbReference type="EMBL" id="JAGTJJ010000056">
    <property type="protein sequence ID" value="MDC3987681.1"/>
    <property type="molecule type" value="Genomic_DNA"/>
</dbReference>
<accession>A0A9X4AXC2</accession>
<sequence length="1049" mass="115434">MLSEQEATRVEGHIDRCAECRRALVEFARSSLLADEVGTAPTTAPLCTLDSHHAPIPAALLPRGTLVGRYLLLDCLGMGGMGVVHAAYDPELDRKVALKILRPEVIEQLGVEGSRVRILREAQAMARLSHPNVITVHDCGTVGEHVFIAMELLDGQTLTQWIRERPRKTREVLNRFVLAGRGLAAAHAAGLIHRDFKPDNVLCGHDGRVCVTDFGLARATLGTTPGHQEERDEEVFPALDGVQPTRLLAANLTRSGALVGTPAYMAPEQVEGDSVDARSDQFSFCVALYEALYGERPFTGDTYKSLLASISRGLPRAAPKSRRIPKRIHQALLRGLSAEPAERFPSMDELLSALTHDSRARSRRIALFAVTALALGTSVFFALKKPAATPPRLCQGAEQDLAGVWDQAQKQAVRDALLATGVSFASDAWQGVERTFDAYTSKWVAMHTDACEATHMRGEQSESLLDLRMQCLKDRLQEVKALTTEFQRANAKTVEKAVEAAGNVAPVELCARTDLLTMPVRPPSDPTARAKVDELRGRLAEAKALTRTGQYKESLALTRQITEEARLLGYRPLEAEALLERGILEQDVEVKASAQTLTEAALAAEAGRHDRVAARAQMELFYVIGGQQARFDEAMGIHRAARAALERIGGDKAFETDLLMYEGYTFRQQGDMMQAVDRYKRVLELRLELLGPDNINVARGHAELATTYLNQGIRFDEAHLALQRALDIYIKDLGPTHPRTAGMRRRIAVALFGKCRYAEAITLLQNALPLIDQSYGQYNRDTAQTLYVIGLALFEQGKAEESISYVNRALDIWRKTHDDHSTAIADATEVLGHAHVYTGQLEKARGYCQRAHSIMEAKMGKESARLALATLCLAKVDTEEKLYTSAAARFERSIQLYKKASAVESQNDAIVRLDWGDMLLRADKPLQALPHFQRALGIMEKVGGPGHSSLAEVLTPIGKALLALHRPKEALAPLERALALCEAPTWEGRPEVLASARFFLARALWEGNGDRDRALTLANAAKEAFARSTKANIPEAAELNRWLATRPRH</sequence>
<dbReference type="Pfam" id="PF00069">
    <property type="entry name" value="Pkinase"/>
    <property type="match status" value="1"/>
</dbReference>
<keyword evidence="2 5" id="KW-0547">Nucleotide-binding</keyword>
<keyword evidence="1" id="KW-0808">Transferase</keyword>
<evidence type="ECO:0000313" key="7">
    <source>
        <dbReference type="EMBL" id="MDC3987681.1"/>
    </source>
</evidence>
<dbReference type="Gene3D" id="3.30.200.20">
    <property type="entry name" value="Phosphorylase Kinase, domain 1"/>
    <property type="match status" value="1"/>
</dbReference>
<dbReference type="PANTHER" id="PTHR43289">
    <property type="entry name" value="MITOGEN-ACTIVATED PROTEIN KINASE KINASE KINASE 20-RELATED"/>
    <property type="match status" value="1"/>
</dbReference>
<reference evidence="7 8" key="1">
    <citation type="submission" date="2021-04" db="EMBL/GenBank/DDBJ databases">
        <title>Genome analysis of Polyangium sp.</title>
        <authorList>
            <person name="Li Y."/>
            <person name="Wang J."/>
        </authorList>
    </citation>
    <scope>NUCLEOTIDE SEQUENCE [LARGE SCALE GENOMIC DNA]</scope>
    <source>
        <strain evidence="7 8">SDU14</strain>
    </source>
</reference>
<keyword evidence="8" id="KW-1185">Reference proteome</keyword>
<dbReference type="SUPFAM" id="SSF56112">
    <property type="entry name" value="Protein kinase-like (PK-like)"/>
    <property type="match status" value="1"/>
</dbReference>
<keyword evidence="3 7" id="KW-0418">Kinase</keyword>
<dbReference type="InterPro" id="IPR011009">
    <property type="entry name" value="Kinase-like_dom_sf"/>
</dbReference>
<feature type="binding site" evidence="5">
    <location>
        <position position="99"/>
    </location>
    <ligand>
        <name>ATP</name>
        <dbReference type="ChEBI" id="CHEBI:30616"/>
    </ligand>
</feature>
<dbReference type="PROSITE" id="PS00108">
    <property type="entry name" value="PROTEIN_KINASE_ST"/>
    <property type="match status" value="1"/>
</dbReference>
<protein>
    <submittedName>
        <fullName evidence="7">Serine/threonine protein kinase</fullName>
    </submittedName>
</protein>
<dbReference type="InterPro" id="IPR017441">
    <property type="entry name" value="Protein_kinase_ATP_BS"/>
</dbReference>
<dbReference type="InterPro" id="IPR008271">
    <property type="entry name" value="Ser/Thr_kinase_AS"/>
</dbReference>
<dbReference type="SUPFAM" id="SSF48452">
    <property type="entry name" value="TPR-like"/>
    <property type="match status" value="2"/>
</dbReference>
<evidence type="ECO:0000256" key="4">
    <source>
        <dbReference type="ARBA" id="ARBA00022840"/>
    </source>
</evidence>
<name>A0A9X4AXC2_9BACT</name>
<dbReference type="InterPro" id="IPR011990">
    <property type="entry name" value="TPR-like_helical_dom_sf"/>
</dbReference>
<evidence type="ECO:0000256" key="3">
    <source>
        <dbReference type="ARBA" id="ARBA00022777"/>
    </source>
</evidence>
<evidence type="ECO:0000256" key="1">
    <source>
        <dbReference type="ARBA" id="ARBA00022679"/>
    </source>
</evidence>
<gene>
    <name evidence="7" type="ORF">KEG57_44865</name>
</gene>
<evidence type="ECO:0000256" key="2">
    <source>
        <dbReference type="ARBA" id="ARBA00022741"/>
    </source>
</evidence>
<comment type="caution">
    <text evidence="7">The sequence shown here is derived from an EMBL/GenBank/DDBJ whole genome shotgun (WGS) entry which is preliminary data.</text>
</comment>
<proteinExistence type="predicted"/>
<feature type="domain" description="Protein kinase" evidence="6">
    <location>
        <begin position="70"/>
        <end position="359"/>
    </location>
</feature>
<organism evidence="7 8">
    <name type="scientific">Polyangium jinanense</name>
    <dbReference type="NCBI Taxonomy" id="2829994"/>
    <lineage>
        <taxon>Bacteria</taxon>
        <taxon>Pseudomonadati</taxon>
        <taxon>Myxococcota</taxon>
        <taxon>Polyangia</taxon>
        <taxon>Polyangiales</taxon>
        <taxon>Polyangiaceae</taxon>
        <taxon>Polyangium</taxon>
    </lineage>
</organism>
<dbReference type="PROSITE" id="PS00107">
    <property type="entry name" value="PROTEIN_KINASE_ATP"/>
    <property type="match status" value="1"/>
</dbReference>
<dbReference type="GO" id="GO:0005524">
    <property type="term" value="F:ATP binding"/>
    <property type="evidence" value="ECO:0007669"/>
    <property type="project" value="UniProtKB-UniRule"/>
</dbReference>
<evidence type="ECO:0000313" key="8">
    <source>
        <dbReference type="Proteomes" id="UP001151081"/>
    </source>
</evidence>